<dbReference type="NCBIfam" id="TIGR00065">
    <property type="entry name" value="ftsZ"/>
    <property type="match status" value="1"/>
</dbReference>
<keyword evidence="2" id="KW-0547">Nucleotide-binding</keyword>
<dbReference type="NCBIfam" id="NF006071">
    <property type="entry name" value="PRK08215.1"/>
    <property type="match status" value="1"/>
</dbReference>
<dbReference type="SMART" id="SM00864">
    <property type="entry name" value="Tubulin"/>
    <property type="match status" value="1"/>
</dbReference>
<dbReference type="GO" id="GO:0003924">
    <property type="term" value="F:GTPase activity"/>
    <property type="evidence" value="ECO:0007669"/>
    <property type="project" value="InterPro"/>
</dbReference>
<sequence>MNTLKGADMVFVTAGMGGGTGTGAAPVIAEIAKECGALTVGVVTRPFTFEGRKRSSHAEQGIEALKEKVDTLIVIPNDRLLEIVDKKTPMLEAFRQADNVLRQAVQGISDLIAVPGLINLDFADVKTIMHERGSALMGIGESTGENRAAEAARKAIMSPLLETSIEGARGVIMNITGGINLSLYEVNEAAEIVTSASDPEVNMIFGAIIDEDLKEEIKVKNVVVYVDLIFLTNLCIDGALIGLTAWMRKTKLVWWRWLLSAIVGALYVVMMFVPEFDFMFTFLIKFGLSLVMLSIAFGFKGLQAFIRTLGTFYVINFVAAGGILGVHYMLQSSGELFNGIWFTASGDSAIRAMLIERNLRLVVYIARKFENTGINIEDLVSIEFVDDLFQVGCIGLMKAIDNFDLSQNVKFSTYAVPMIIGEIRRYLRDNNPIRVSRSLRDIAYKALQVRDSLTNKNSREPTIFEISEVLNVPKEDVVFALDAIQDPVSLFEPIYHDGGDPIYVMDQISDDKNKDVSWIEEIALREAMHRLGQREKMILSMRFFEGKTQMEVADEIGISQAQVSRLEKSAIQQMQKHVKS</sequence>
<dbReference type="GO" id="GO:0006352">
    <property type="term" value="P:DNA-templated transcription initiation"/>
    <property type="evidence" value="ECO:0007669"/>
    <property type="project" value="InterPro"/>
</dbReference>
<evidence type="ECO:0000313" key="12">
    <source>
        <dbReference type="Proteomes" id="UP000702964"/>
    </source>
</evidence>
<evidence type="ECO:0000256" key="5">
    <source>
        <dbReference type="ARBA" id="ARBA00023125"/>
    </source>
</evidence>
<dbReference type="InterPro" id="IPR000943">
    <property type="entry name" value="RNA_pol_sigma70"/>
</dbReference>
<keyword evidence="8" id="KW-1133">Transmembrane helix</keyword>
<dbReference type="PRINTS" id="PR00423">
    <property type="entry name" value="CELLDVISFTSZ"/>
</dbReference>
<evidence type="ECO:0000256" key="1">
    <source>
        <dbReference type="ARBA" id="ARBA00009690"/>
    </source>
</evidence>
<dbReference type="SUPFAM" id="SSF55307">
    <property type="entry name" value="Tubulin C-terminal domain-like"/>
    <property type="match status" value="1"/>
</dbReference>
<dbReference type="NCBIfam" id="TIGR02980">
    <property type="entry name" value="SigBFG"/>
    <property type="match status" value="1"/>
</dbReference>
<evidence type="ECO:0000256" key="7">
    <source>
        <dbReference type="ARBA" id="ARBA00023163"/>
    </source>
</evidence>
<dbReference type="PANTHER" id="PTHR30314:SF3">
    <property type="entry name" value="MITOCHONDRIAL DIVISION PROTEIN FSZA"/>
    <property type="match status" value="1"/>
</dbReference>
<proteinExistence type="inferred from homology"/>
<dbReference type="Gene3D" id="1.20.120.1810">
    <property type="match status" value="1"/>
</dbReference>
<dbReference type="Pfam" id="PF04545">
    <property type="entry name" value="Sigma70_r4"/>
    <property type="match status" value="1"/>
</dbReference>
<dbReference type="InterPro" id="IPR005081">
    <property type="entry name" value="SpoIIGA"/>
</dbReference>
<dbReference type="Gene3D" id="1.20.140.160">
    <property type="match status" value="1"/>
</dbReference>
<dbReference type="InterPro" id="IPR007627">
    <property type="entry name" value="RNA_pol_sigma70_r2"/>
</dbReference>
<reference evidence="11" key="1">
    <citation type="journal article" date="2015" name="Genom Data">
        <title>Draft genome sequences of Phytophthora kernoviae and Phytophthora ramorum lineage EU2 from Scotland.</title>
        <authorList>
            <person name="Sambles C."/>
            <person name="Schlenzig A."/>
            <person name="O'Neill P."/>
            <person name="Grant M."/>
            <person name="Studholme D.J."/>
        </authorList>
    </citation>
    <scope>NUCLEOTIDE SEQUENCE</scope>
    <source>
        <strain evidence="11">00238/432</strain>
    </source>
</reference>
<keyword evidence="5" id="KW-0238">DNA-binding</keyword>
<keyword evidence="3" id="KW-0805">Transcription regulation</keyword>
<gene>
    <name evidence="11" type="ORF">G195_000430</name>
</gene>
<feature type="transmembrane region" description="Helical" evidence="8">
    <location>
        <begin position="253"/>
        <end position="273"/>
    </location>
</feature>
<dbReference type="CDD" id="cd02201">
    <property type="entry name" value="FtsZ_type1"/>
    <property type="match status" value="1"/>
</dbReference>
<comment type="caution">
    <text evidence="11">The sequence shown here is derived from an EMBL/GenBank/DDBJ whole genome shotgun (WGS) entry which is preliminary data.</text>
</comment>
<dbReference type="InterPro" id="IPR007630">
    <property type="entry name" value="RNA_pol_sigma70_r4"/>
</dbReference>
<keyword evidence="7" id="KW-0804">Transcription</keyword>
<dbReference type="InterPro" id="IPR014322">
    <property type="entry name" value="RNA_pol_sigma-B/F/G"/>
</dbReference>
<evidence type="ECO:0000256" key="8">
    <source>
        <dbReference type="SAM" id="Phobius"/>
    </source>
</evidence>
<dbReference type="InterPro" id="IPR045061">
    <property type="entry name" value="FtsZ/CetZ"/>
</dbReference>
<keyword evidence="8" id="KW-0812">Transmembrane</keyword>
<organism evidence="11 12">
    <name type="scientific">Phytophthora kernoviae 00238/432</name>
    <dbReference type="NCBI Taxonomy" id="1284355"/>
    <lineage>
        <taxon>Eukaryota</taxon>
        <taxon>Sar</taxon>
        <taxon>Stramenopiles</taxon>
        <taxon>Oomycota</taxon>
        <taxon>Peronosporomycetes</taxon>
        <taxon>Peronosporales</taxon>
        <taxon>Peronosporaceae</taxon>
        <taxon>Phytophthora</taxon>
    </lineage>
</organism>
<dbReference type="GO" id="GO:0003677">
    <property type="term" value="F:DNA binding"/>
    <property type="evidence" value="ECO:0007669"/>
    <property type="project" value="UniProtKB-KW"/>
</dbReference>
<dbReference type="GO" id="GO:0004190">
    <property type="term" value="F:aspartic-type endopeptidase activity"/>
    <property type="evidence" value="ECO:0007669"/>
    <property type="project" value="InterPro"/>
</dbReference>
<dbReference type="GO" id="GO:0005737">
    <property type="term" value="C:cytoplasm"/>
    <property type="evidence" value="ECO:0007669"/>
    <property type="project" value="TreeGrafter"/>
</dbReference>
<dbReference type="Gene3D" id="3.40.50.1440">
    <property type="entry name" value="Tubulin/FtsZ, GTPase domain"/>
    <property type="match status" value="1"/>
</dbReference>
<dbReference type="PROSITE" id="PS01135">
    <property type="entry name" value="FTSZ_2"/>
    <property type="match status" value="1"/>
</dbReference>
<dbReference type="Pfam" id="PF00091">
    <property type="entry name" value="Tubulin"/>
    <property type="match status" value="1"/>
</dbReference>
<dbReference type="PROSITE" id="PS00715">
    <property type="entry name" value="SIGMA70_1"/>
    <property type="match status" value="1"/>
</dbReference>
<dbReference type="Pfam" id="PF04542">
    <property type="entry name" value="Sigma70_r2"/>
    <property type="match status" value="1"/>
</dbReference>
<dbReference type="EMBL" id="AOFI03000002">
    <property type="protein sequence ID" value="KAF4325838.1"/>
    <property type="molecule type" value="Genomic_DNA"/>
</dbReference>
<feature type="transmembrane region" description="Helical" evidence="8">
    <location>
        <begin position="279"/>
        <end position="299"/>
    </location>
</feature>
<evidence type="ECO:0000256" key="6">
    <source>
        <dbReference type="ARBA" id="ARBA00023134"/>
    </source>
</evidence>
<feature type="transmembrane region" description="Helical" evidence="8">
    <location>
        <begin position="222"/>
        <end position="246"/>
    </location>
</feature>
<dbReference type="GO" id="GO:0030436">
    <property type="term" value="P:asexual sporulation"/>
    <property type="evidence" value="ECO:0007669"/>
    <property type="project" value="InterPro"/>
</dbReference>
<dbReference type="PANTHER" id="PTHR30314">
    <property type="entry name" value="CELL DIVISION PROTEIN FTSZ-RELATED"/>
    <property type="match status" value="1"/>
</dbReference>
<feature type="transmembrane region" description="Helical" evidence="8">
    <location>
        <begin position="311"/>
        <end position="330"/>
    </location>
</feature>
<evidence type="ECO:0000256" key="4">
    <source>
        <dbReference type="ARBA" id="ARBA00023082"/>
    </source>
</evidence>
<keyword evidence="8" id="KW-0472">Membrane</keyword>
<accession>A0A8J4WBN4</accession>
<evidence type="ECO:0000256" key="2">
    <source>
        <dbReference type="ARBA" id="ARBA00022741"/>
    </source>
</evidence>
<name>A0A8J4WBN4_9STRA</name>
<dbReference type="PROSITE" id="PS00716">
    <property type="entry name" value="SIGMA70_2"/>
    <property type="match status" value="1"/>
</dbReference>
<evidence type="ECO:0000259" key="9">
    <source>
        <dbReference type="PROSITE" id="PS00715"/>
    </source>
</evidence>
<protein>
    <recommendedName>
        <fullName evidence="9 10">RNA polymerase sigma-70 domain-containing protein</fullName>
    </recommendedName>
</protein>
<dbReference type="SUPFAM" id="SSF52490">
    <property type="entry name" value="Tubulin nucleotide-binding domain-like"/>
    <property type="match status" value="1"/>
</dbReference>
<dbReference type="InterPro" id="IPR008280">
    <property type="entry name" value="Tub_FtsZ_C"/>
</dbReference>
<comment type="similarity">
    <text evidence="1">Belongs to the FtsZ family.</text>
</comment>
<dbReference type="Pfam" id="PF03419">
    <property type="entry name" value="Peptidase_U4"/>
    <property type="match status" value="1"/>
</dbReference>
<dbReference type="InterPro" id="IPR013324">
    <property type="entry name" value="RNA_pol_sigma_r3/r4-like"/>
</dbReference>
<evidence type="ECO:0000313" key="11">
    <source>
        <dbReference type="EMBL" id="KAF4325838.1"/>
    </source>
</evidence>
<dbReference type="InterPro" id="IPR018316">
    <property type="entry name" value="Tubulin/FtsZ_2-layer-sand-dom"/>
</dbReference>
<dbReference type="GO" id="GO:0005525">
    <property type="term" value="F:GTP binding"/>
    <property type="evidence" value="ECO:0007669"/>
    <property type="project" value="UniProtKB-KW"/>
</dbReference>
<dbReference type="Proteomes" id="UP000702964">
    <property type="component" value="Unassembled WGS sequence"/>
</dbReference>
<dbReference type="NCBIfam" id="TIGR02937">
    <property type="entry name" value="sigma70-ECF"/>
    <property type="match status" value="1"/>
</dbReference>
<dbReference type="SUPFAM" id="SSF88946">
    <property type="entry name" value="Sigma2 domain of RNA polymerase sigma factors"/>
    <property type="match status" value="1"/>
</dbReference>
<dbReference type="AlphaFoldDB" id="A0A8J4WBN4"/>
<dbReference type="SMART" id="SM00865">
    <property type="entry name" value="Tubulin_C"/>
    <property type="match status" value="1"/>
</dbReference>
<dbReference type="Gene3D" id="3.30.1330.20">
    <property type="entry name" value="Tubulin/FtsZ, C-terminal domain"/>
    <property type="match status" value="1"/>
</dbReference>
<evidence type="ECO:0000256" key="3">
    <source>
        <dbReference type="ARBA" id="ARBA00023015"/>
    </source>
</evidence>
<feature type="domain" description="RNA polymerase sigma-70" evidence="9">
    <location>
        <begin position="387"/>
        <end position="400"/>
    </location>
</feature>
<dbReference type="GO" id="GO:0006508">
    <property type="term" value="P:proteolysis"/>
    <property type="evidence" value="ECO:0007669"/>
    <property type="project" value="InterPro"/>
</dbReference>
<evidence type="ECO:0000259" key="10">
    <source>
        <dbReference type="PROSITE" id="PS00716"/>
    </source>
</evidence>
<dbReference type="InterPro" id="IPR000158">
    <property type="entry name" value="Cell_div_FtsZ"/>
</dbReference>
<dbReference type="SUPFAM" id="SSF88659">
    <property type="entry name" value="Sigma3 and sigma4 domains of RNA polymerase sigma factors"/>
    <property type="match status" value="2"/>
</dbReference>
<keyword evidence="4" id="KW-0731">Sigma factor</keyword>
<dbReference type="GO" id="GO:0016987">
    <property type="term" value="F:sigma factor activity"/>
    <property type="evidence" value="ECO:0007669"/>
    <property type="project" value="UniProtKB-KW"/>
</dbReference>
<dbReference type="InterPro" id="IPR013325">
    <property type="entry name" value="RNA_pol_sigma_r2"/>
</dbReference>
<dbReference type="CDD" id="cd06171">
    <property type="entry name" value="Sigma70_r4"/>
    <property type="match status" value="1"/>
</dbReference>
<dbReference type="GO" id="GO:0032153">
    <property type="term" value="C:cell division site"/>
    <property type="evidence" value="ECO:0007669"/>
    <property type="project" value="TreeGrafter"/>
</dbReference>
<dbReference type="InterPro" id="IPR037103">
    <property type="entry name" value="Tubulin/FtsZ-like_C"/>
</dbReference>
<dbReference type="InterPro" id="IPR003008">
    <property type="entry name" value="Tubulin_FtsZ_GTPase"/>
</dbReference>
<dbReference type="InterPro" id="IPR014284">
    <property type="entry name" value="RNA_pol_sigma-70_dom"/>
</dbReference>
<dbReference type="InterPro" id="IPR020805">
    <property type="entry name" value="Cell_div_FtsZ_CS"/>
</dbReference>
<reference evidence="11" key="2">
    <citation type="submission" date="2020-02" db="EMBL/GenBank/DDBJ databases">
        <authorList>
            <person name="Studholme D.J."/>
        </authorList>
    </citation>
    <scope>NUCLEOTIDE SEQUENCE</scope>
    <source>
        <strain evidence="11">00238/432</strain>
    </source>
</reference>
<keyword evidence="6" id="KW-0342">GTP-binding</keyword>
<dbReference type="GO" id="GO:0051301">
    <property type="term" value="P:cell division"/>
    <property type="evidence" value="ECO:0007669"/>
    <property type="project" value="TreeGrafter"/>
</dbReference>
<dbReference type="InterPro" id="IPR036525">
    <property type="entry name" value="Tubulin/FtsZ_GTPase_sf"/>
</dbReference>
<feature type="domain" description="RNA polymerase sigma-70" evidence="10">
    <location>
        <begin position="548"/>
        <end position="574"/>
    </location>
</feature>